<dbReference type="InterPro" id="IPR048395">
    <property type="entry name" value="Glyco_hydro_31_C"/>
</dbReference>
<evidence type="ECO:0000259" key="10">
    <source>
        <dbReference type="Pfam" id="PF01055"/>
    </source>
</evidence>
<dbReference type="SUPFAM" id="SSF74650">
    <property type="entry name" value="Galactose mutarotase-like"/>
    <property type="match status" value="1"/>
</dbReference>
<evidence type="ECO:0000313" key="12">
    <source>
        <dbReference type="EMBL" id="KAK5098125.1"/>
    </source>
</evidence>
<feature type="domain" description="Glycosyl hydrolase family 31 C-terminal" evidence="11">
    <location>
        <begin position="760"/>
        <end position="853"/>
    </location>
</feature>
<keyword evidence="7 8" id="KW-0326">Glycosidase</keyword>
<dbReference type="Pfam" id="PF21365">
    <property type="entry name" value="Glyco_hydro_31_3rd"/>
    <property type="match status" value="1"/>
</dbReference>
<gene>
    <name evidence="12" type="ORF">LTR24_001947</name>
</gene>
<dbReference type="SUPFAM" id="SSF51445">
    <property type="entry name" value="(Trans)glycosidases"/>
    <property type="match status" value="1"/>
</dbReference>
<evidence type="ECO:0000256" key="5">
    <source>
        <dbReference type="ARBA" id="ARBA00022801"/>
    </source>
</evidence>
<evidence type="ECO:0000313" key="13">
    <source>
        <dbReference type="Proteomes" id="UP001345013"/>
    </source>
</evidence>
<dbReference type="InterPro" id="IPR030459">
    <property type="entry name" value="Glyco_hydro_31_CS"/>
</dbReference>
<organism evidence="12 13">
    <name type="scientific">Lithohypha guttulata</name>
    <dbReference type="NCBI Taxonomy" id="1690604"/>
    <lineage>
        <taxon>Eukaryota</taxon>
        <taxon>Fungi</taxon>
        <taxon>Dikarya</taxon>
        <taxon>Ascomycota</taxon>
        <taxon>Pezizomycotina</taxon>
        <taxon>Eurotiomycetes</taxon>
        <taxon>Chaetothyriomycetidae</taxon>
        <taxon>Chaetothyriales</taxon>
        <taxon>Trichomeriaceae</taxon>
        <taxon>Lithohypha</taxon>
    </lineage>
</organism>
<comment type="catalytic activity">
    <reaction evidence="1">
        <text>Hydrolysis of terminal, non-reducing (1-&gt;4)-linked alpha-D-glucose residues with release of alpha-D-glucose.</text>
        <dbReference type="EC" id="3.2.1.20"/>
    </reaction>
</comment>
<dbReference type="Proteomes" id="UP001345013">
    <property type="component" value="Unassembled WGS sequence"/>
</dbReference>
<dbReference type="PANTHER" id="PTHR22762:SF133">
    <property type="entry name" value="P-TYPE DOMAIN-CONTAINING PROTEIN"/>
    <property type="match status" value="1"/>
</dbReference>
<comment type="caution">
    <text evidence="12">The sequence shown here is derived from an EMBL/GenBank/DDBJ whole genome shotgun (WGS) entry which is preliminary data.</text>
</comment>
<dbReference type="CDD" id="cd14752">
    <property type="entry name" value="GH31_N"/>
    <property type="match status" value="1"/>
</dbReference>
<dbReference type="CDD" id="cd06602">
    <property type="entry name" value="GH31_MGAM_SI_GAA"/>
    <property type="match status" value="1"/>
</dbReference>
<dbReference type="Gene3D" id="2.60.40.1180">
    <property type="entry name" value="Golgi alpha-mannosidase II"/>
    <property type="match status" value="2"/>
</dbReference>
<proteinExistence type="inferred from homology"/>
<keyword evidence="4 9" id="KW-0732">Signal</keyword>
<dbReference type="InterPro" id="IPR017853">
    <property type="entry name" value="GH"/>
</dbReference>
<reference evidence="12 13" key="1">
    <citation type="submission" date="2023-08" db="EMBL/GenBank/DDBJ databases">
        <title>Black Yeasts Isolated from many extreme environments.</title>
        <authorList>
            <person name="Coleine C."/>
            <person name="Stajich J.E."/>
            <person name="Selbmann L."/>
        </authorList>
    </citation>
    <scope>NUCLEOTIDE SEQUENCE [LARGE SCALE GENOMIC DNA]</scope>
    <source>
        <strain evidence="12 13">CCFEE 5885</strain>
    </source>
</reference>
<accession>A0ABR0KJC1</accession>
<evidence type="ECO:0000256" key="9">
    <source>
        <dbReference type="SAM" id="SignalP"/>
    </source>
</evidence>
<feature type="domain" description="Glycoside hydrolase family 31 TIM barrel" evidence="10">
    <location>
        <begin position="325"/>
        <end position="752"/>
    </location>
</feature>
<keyword evidence="6" id="KW-0325">Glycoprotein</keyword>
<evidence type="ECO:0000256" key="3">
    <source>
        <dbReference type="ARBA" id="ARBA00012741"/>
    </source>
</evidence>
<dbReference type="PANTHER" id="PTHR22762">
    <property type="entry name" value="ALPHA-GLUCOSIDASE"/>
    <property type="match status" value="1"/>
</dbReference>
<dbReference type="Pfam" id="PF01055">
    <property type="entry name" value="Glyco_hydro_31_2nd"/>
    <property type="match status" value="1"/>
</dbReference>
<comment type="similarity">
    <text evidence="2 8">Belongs to the glycosyl hydrolase 31 family.</text>
</comment>
<name>A0ABR0KJC1_9EURO</name>
<evidence type="ECO:0000256" key="1">
    <source>
        <dbReference type="ARBA" id="ARBA00001657"/>
    </source>
</evidence>
<dbReference type="Gene3D" id="3.20.20.80">
    <property type="entry name" value="Glycosidases"/>
    <property type="match status" value="2"/>
</dbReference>
<dbReference type="InterPro" id="IPR030458">
    <property type="entry name" value="Glyco_hydro_31_AS"/>
</dbReference>
<evidence type="ECO:0000259" key="11">
    <source>
        <dbReference type="Pfam" id="PF21365"/>
    </source>
</evidence>
<keyword evidence="5 8" id="KW-0378">Hydrolase</keyword>
<dbReference type="PROSITE" id="PS00129">
    <property type="entry name" value="GLYCOSYL_HYDROL_F31_1"/>
    <property type="match status" value="1"/>
</dbReference>
<evidence type="ECO:0000256" key="8">
    <source>
        <dbReference type="RuleBase" id="RU361185"/>
    </source>
</evidence>
<evidence type="ECO:0000256" key="4">
    <source>
        <dbReference type="ARBA" id="ARBA00022729"/>
    </source>
</evidence>
<keyword evidence="13" id="KW-1185">Reference proteome</keyword>
<feature type="signal peptide" evidence="9">
    <location>
        <begin position="1"/>
        <end position="21"/>
    </location>
</feature>
<dbReference type="EC" id="3.2.1.20" evidence="3"/>
<dbReference type="Gene3D" id="2.60.40.1760">
    <property type="entry name" value="glycosyl hydrolase (family 31)"/>
    <property type="match status" value="1"/>
</dbReference>
<feature type="chain" id="PRO_5046223261" description="alpha-glucosidase" evidence="9">
    <location>
        <begin position="22"/>
        <end position="998"/>
    </location>
</feature>
<evidence type="ECO:0000256" key="6">
    <source>
        <dbReference type="ARBA" id="ARBA00023180"/>
    </source>
</evidence>
<sequence>MTASRISHWAQQAFMLTSLLANTSDFAAVDTSRTMAPTSITSFQAQFTVAPTADVGAPLLPNIEDPNARDAQVECPGYLATHLDLKDCGFTAQLSLLGEACDVYGTDIQDLVLTVEHQAKTRLHVNIQPSHITPENGSWYILNETWVPAPQQEECLDASDLVFSWTNTPSFGFNVTRTSSQEVIFSTDGSKLIYENQFIEFVTSMDEGYNLYGLGEVIHGLRLQPGLTRTIYAADAGDPVDGNIYGSHPFYLETRYPRVQGGNTGSKDSSTSHGVYLRNAHAQEILMHDTNVTWRTLGGDIDLYFFSGPSQTEVTSQYIQQIGLPVMQQYWTLGYHQCRWGYENWSMTEEVVNNFAKFEIPLETMWNDIDYMKGYRDFDNDPIRFPYDEGKEFLDRLHAKGQHYVPIIDAAIYHPNPWNESDAYQVFNDGNETGSFMLNPDGSLYIGQVWPGFTVFPDWMTMSASKWWLQTMAAWQMKVPFDGLWIDMNEVSSFCVGSCGSKNLSQNPVHPAFKLPGEPGALVFEYPEGFNITNATEAASAQYGSSTQAAAASKTAGPSSTTTDYLRTTPIIGERNINQPPYVINHVHGDLAVHATSPNATHHNGVKEYDVHNLYGHQLLQNTYRAMTAIMPGKRPFIIGRSTFAGSGNYSGHWGGDNFSKFTYMYFSIPQALSMSLFGLPMFGVDTCGFGGNSDEELCNRWMMLSAFFPFYRNHNVLGAISQEPYVWESVMEATKVAMNIRFQLLPYMYTLFYHAHTSGDTVMRALAWEFPKDALLADADRQFLLGSAILVTPVLTQGHTTVDGVFPGLVEGTDVYYDWYNQSAMNVPKKKNTTIEAPLGHIPVYVRGGNILATQEMRMTTREARKTDWSLIVAMDKDGRANGTLYLDDGVSIEPEATKIVIMGGQVAVLADQARRNVTTLRVDVFVDGEFTDLDLPLANVTVLGVAAPPASLQVKVDKKNVTACVEYCAERQRLVISDLQQVLDGKVWRKNWSLTL</sequence>
<protein>
    <recommendedName>
        <fullName evidence="3">alpha-glucosidase</fullName>
        <ecNumber evidence="3">3.2.1.20</ecNumber>
    </recommendedName>
</protein>
<dbReference type="SUPFAM" id="SSF51011">
    <property type="entry name" value="Glycosyl hydrolase domain"/>
    <property type="match status" value="1"/>
</dbReference>
<dbReference type="EMBL" id="JAVRRG010000015">
    <property type="protein sequence ID" value="KAK5098125.1"/>
    <property type="molecule type" value="Genomic_DNA"/>
</dbReference>
<dbReference type="PROSITE" id="PS00707">
    <property type="entry name" value="GLYCOSYL_HYDROL_F31_2"/>
    <property type="match status" value="1"/>
</dbReference>
<dbReference type="InterPro" id="IPR000322">
    <property type="entry name" value="Glyco_hydro_31_TIM"/>
</dbReference>
<dbReference type="InterPro" id="IPR013780">
    <property type="entry name" value="Glyco_hydro_b"/>
</dbReference>
<dbReference type="InterPro" id="IPR011013">
    <property type="entry name" value="Gal_mutarotase_sf_dom"/>
</dbReference>
<evidence type="ECO:0000256" key="7">
    <source>
        <dbReference type="ARBA" id="ARBA00023295"/>
    </source>
</evidence>
<evidence type="ECO:0000256" key="2">
    <source>
        <dbReference type="ARBA" id="ARBA00007806"/>
    </source>
</evidence>